<evidence type="ECO:0000313" key="2">
    <source>
        <dbReference type="EMBL" id="GMG82577.1"/>
    </source>
</evidence>
<dbReference type="Proteomes" id="UP001239909">
    <property type="component" value="Unassembled WGS sequence"/>
</dbReference>
<name>A0ABQ6LH05_9RHOB</name>
<evidence type="ECO:0000313" key="3">
    <source>
        <dbReference type="Proteomes" id="UP001239909"/>
    </source>
</evidence>
<gene>
    <name evidence="2" type="ORF">LNKW23_17900</name>
</gene>
<comment type="caution">
    <text evidence="2">The sequence shown here is derived from an EMBL/GenBank/DDBJ whole genome shotgun (WGS) entry which is preliminary data.</text>
</comment>
<dbReference type="RefSeq" id="WP_285671362.1">
    <property type="nucleotide sequence ID" value="NZ_BSYI01000011.1"/>
</dbReference>
<protein>
    <recommendedName>
        <fullName evidence="1">DUF6950 domain-containing protein</fullName>
    </recommendedName>
</protein>
<sequence>MRREDWPERLAMFVAGARSRAFAWGAWDCTTFADGAIEAVTGAARFEDLRGGYDSAAGALAHLRDVLGVPDLPAALDLRLPRRAVPFARRGDLMAFAAGLDALPALGVSTGPLAAVLAAEGITVRPAAEALIAWGVD</sequence>
<dbReference type="Pfam" id="PF22262">
    <property type="entry name" value="DUF6950"/>
    <property type="match status" value="1"/>
</dbReference>
<organism evidence="2 3">
    <name type="scientific">Paralimibaculum aggregatum</name>
    <dbReference type="NCBI Taxonomy" id="3036245"/>
    <lineage>
        <taxon>Bacteria</taxon>
        <taxon>Pseudomonadati</taxon>
        <taxon>Pseudomonadota</taxon>
        <taxon>Alphaproteobacteria</taxon>
        <taxon>Rhodobacterales</taxon>
        <taxon>Paracoccaceae</taxon>
        <taxon>Paralimibaculum</taxon>
    </lineage>
</organism>
<evidence type="ECO:0000259" key="1">
    <source>
        <dbReference type="Pfam" id="PF22262"/>
    </source>
</evidence>
<keyword evidence="3" id="KW-1185">Reference proteome</keyword>
<dbReference type="InterPro" id="IPR053802">
    <property type="entry name" value="DUF6950"/>
</dbReference>
<accession>A0ABQ6LH05</accession>
<proteinExistence type="predicted"/>
<dbReference type="EMBL" id="BSYI01000011">
    <property type="protein sequence ID" value="GMG82577.1"/>
    <property type="molecule type" value="Genomic_DNA"/>
</dbReference>
<reference evidence="2 3" key="1">
    <citation type="submission" date="2023-04" db="EMBL/GenBank/DDBJ databases">
        <title>Marinoamorphus aggregata gen. nov., sp. Nov., isolate from tissue of brittle star Ophioplocus japonicus.</title>
        <authorList>
            <person name="Kawano K."/>
            <person name="Sawayama S."/>
            <person name="Nakagawa S."/>
        </authorList>
    </citation>
    <scope>NUCLEOTIDE SEQUENCE [LARGE SCALE GENOMIC DNA]</scope>
    <source>
        <strain evidence="2 3">NKW23</strain>
    </source>
</reference>
<feature type="domain" description="DUF6950" evidence="1">
    <location>
        <begin position="1"/>
        <end position="136"/>
    </location>
</feature>